<dbReference type="PROSITE" id="PS50920">
    <property type="entry name" value="SOLCAR"/>
    <property type="match status" value="3"/>
</dbReference>
<keyword evidence="4 9" id="KW-0812">Transmembrane</keyword>
<name>Q5KE65_CRYD1</name>
<evidence type="ECO:0000256" key="8">
    <source>
        <dbReference type="ARBA" id="ARBA00023136"/>
    </source>
</evidence>
<dbReference type="PANTHER" id="PTHR45788:SF4">
    <property type="entry name" value="TRICARBOXYLATE TRANSPORT PROTEIN, MITOCHONDRIAL"/>
    <property type="match status" value="1"/>
</dbReference>
<keyword evidence="3 10" id="KW-0813">Transport</keyword>
<dbReference type="STRING" id="214684.Q5KE65"/>
<dbReference type="Pfam" id="PF00153">
    <property type="entry name" value="Mito_carr"/>
    <property type="match status" value="3"/>
</dbReference>
<dbReference type="InterPro" id="IPR018108">
    <property type="entry name" value="MCP_transmembrane"/>
</dbReference>
<dbReference type="InterPro" id="IPR049563">
    <property type="entry name" value="TXTP-like"/>
</dbReference>
<accession>Q55P91</accession>
<keyword evidence="13" id="KW-1185">Reference proteome</keyword>
<comment type="subcellular location">
    <subcellularLocation>
        <location evidence="1">Mitochondrion membrane</location>
        <topology evidence="1">Multi-pass membrane protein</topology>
    </subcellularLocation>
</comment>
<feature type="repeat" description="Solcar" evidence="9">
    <location>
        <begin position="107"/>
        <end position="196"/>
    </location>
</feature>
<dbReference type="PANTHER" id="PTHR45788">
    <property type="entry name" value="SUCCINATE/FUMARATE MITOCHONDRIAL TRANSPORTER-RELATED"/>
    <property type="match status" value="1"/>
</dbReference>
<comment type="similarity">
    <text evidence="2 10">Belongs to the mitochondrial carrier (TC 2.A.29) family.</text>
</comment>
<evidence type="ECO:0000256" key="7">
    <source>
        <dbReference type="ARBA" id="ARBA00023128"/>
    </source>
</evidence>
<feature type="transmembrane region" description="Helical" evidence="11">
    <location>
        <begin position="209"/>
        <end position="232"/>
    </location>
</feature>
<evidence type="ECO:0000256" key="6">
    <source>
        <dbReference type="ARBA" id="ARBA00022989"/>
    </source>
</evidence>
<dbReference type="EMBL" id="AE017347">
    <property type="protein sequence ID" value="AAW44563.1"/>
    <property type="molecule type" value="Genomic_DNA"/>
</dbReference>
<evidence type="ECO:0000256" key="2">
    <source>
        <dbReference type="ARBA" id="ARBA00006375"/>
    </source>
</evidence>
<protein>
    <submittedName>
        <fullName evidence="12">Tricarboxylate transport protein (Ctp), putative</fullName>
    </submittedName>
</protein>
<dbReference type="GO" id="GO:0071913">
    <property type="term" value="F:citrate secondary active transmembrane transporter activity"/>
    <property type="evidence" value="ECO:0000318"/>
    <property type="project" value="GO_Central"/>
</dbReference>
<dbReference type="HOGENOM" id="CLU_015166_5_1_1"/>
<dbReference type="PaxDb" id="214684-Q5KE65"/>
<dbReference type="OMA" id="DSAKKWM"/>
<dbReference type="Gene3D" id="1.50.40.10">
    <property type="entry name" value="Mitochondrial carrier domain"/>
    <property type="match status" value="1"/>
</dbReference>
<dbReference type="GO" id="GO:0031966">
    <property type="term" value="C:mitochondrial membrane"/>
    <property type="evidence" value="ECO:0007669"/>
    <property type="project" value="UniProtKB-SubCell"/>
</dbReference>
<dbReference type="RefSeq" id="XP_571870.1">
    <property type="nucleotide sequence ID" value="XM_571870.2"/>
</dbReference>
<dbReference type="AlphaFoldDB" id="Q5KE65"/>
<dbReference type="Proteomes" id="UP000002149">
    <property type="component" value="Chromosome 7"/>
</dbReference>
<dbReference type="FunFam" id="1.50.40.10:FF:000007">
    <property type="entry name" value="Mitochondrial tricarboxylate transport protein-like"/>
    <property type="match status" value="1"/>
</dbReference>
<evidence type="ECO:0000313" key="13">
    <source>
        <dbReference type="Proteomes" id="UP000002149"/>
    </source>
</evidence>
<proteinExistence type="inferred from homology"/>
<dbReference type="eggNOG" id="KOG0756">
    <property type="taxonomic scope" value="Eukaryota"/>
</dbReference>
<keyword evidence="8 9" id="KW-0472">Membrane</keyword>
<dbReference type="SUPFAM" id="SSF103506">
    <property type="entry name" value="Mitochondrial carrier"/>
    <property type="match status" value="1"/>
</dbReference>
<gene>
    <name evidence="12" type="ordered locus">CNG01580</name>
</gene>
<dbReference type="InterPro" id="IPR023395">
    <property type="entry name" value="MCP_dom_sf"/>
</dbReference>
<organism evidence="12 13">
    <name type="scientific">Cryptococcus deneoformans (strain JEC21 / ATCC MYA-565)</name>
    <name type="common">Cryptococcus neoformans var. neoformans serotype D</name>
    <dbReference type="NCBI Taxonomy" id="214684"/>
    <lineage>
        <taxon>Eukaryota</taxon>
        <taxon>Fungi</taxon>
        <taxon>Dikarya</taxon>
        <taxon>Basidiomycota</taxon>
        <taxon>Agaricomycotina</taxon>
        <taxon>Tremellomycetes</taxon>
        <taxon>Tremellales</taxon>
        <taxon>Cryptococcaceae</taxon>
        <taxon>Cryptococcus</taxon>
        <taxon>Cryptococcus neoformans species complex</taxon>
    </lineage>
</organism>
<dbReference type="InParanoid" id="Q5KE65"/>
<evidence type="ECO:0000256" key="3">
    <source>
        <dbReference type="ARBA" id="ARBA00022448"/>
    </source>
</evidence>
<evidence type="ECO:0000313" key="12">
    <source>
        <dbReference type="EMBL" id="AAW44563.1"/>
    </source>
</evidence>
<keyword evidence="7" id="KW-0496">Mitochondrion</keyword>
<dbReference type="VEuPathDB" id="FungiDB:CNG01580"/>
<evidence type="ECO:0000256" key="9">
    <source>
        <dbReference type="PROSITE-ProRule" id="PRU00282"/>
    </source>
</evidence>
<reference evidence="12 13" key="1">
    <citation type="journal article" date="2005" name="Science">
        <title>The genome of the basidiomycetous yeast and human pathogen Cryptococcus neoformans.</title>
        <authorList>
            <person name="Loftus B.J."/>
            <person name="Fung E."/>
            <person name="Roncaglia P."/>
            <person name="Rowley D."/>
            <person name="Amedeo P."/>
            <person name="Bruno D."/>
            <person name="Vamathevan J."/>
            <person name="Miranda M."/>
            <person name="Anderson I.J."/>
            <person name="Fraser J.A."/>
            <person name="Allen J.E."/>
            <person name="Bosdet I.E."/>
            <person name="Brent M.R."/>
            <person name="Chiu R."/>
            <person name="Doering T.L."/>
            <person name="Donlin M.J."/>
            <person name="D'Souza C.A."/>
            <person name="Fox D.S."/>
            <person name="Grinberg V."/>
            <person name="Fu J."/>
            <person name="Fukushima M."/>
            <person name="Haas B.J."/>
            <person name="Huang J.C."/>
            <person name="Janbon G."/>
            <person name="Jones S.J."/>
            <person name="Koo H.L."/>
            <person name="Krzywinski M.I."/>
            <person name="Kwon-Chung J.K."/>
            <person name="Lengeler K.B."/>
            <person name="Maiti R."/>
            <person name="Marra M.A."/>
            <person name="Marra R.E."/>
            <person name="Mathewson C.A."/>
            <person name="Mitchell T.G."/>
            <person name="Pertea M."/>
            <person name="Riggs F.R."/>
            <person name="Salzberg S.L."/>
            <person name="Schein J.E."/>
            <person name="Shvartsbeyn A."/>
            <person name="Shin H."/>
            <person name="Shumway M."/>
            <person name="Specht C.A."/>
            <person name="Suh B.B."/>
            <person name="Tenney A."/>
            <person name="Utterback T.R."/>
            <person name="Wickes B.L."/>
            <person name="Wortman J.R."/>
            <person name="Wye N.H."/>
            <person name="Kronstad J.W."/>
            <person name="Lodge J.K."/>
            <person name="Heitman J."/>
            <person name="Davis R.W."/>
            <person name="Fraser C.M."/>
            <person name="Hyman R.W."/>
        </authorList>
    </citation>
    <scope>NUCLEOTIDE SEQUENCE [LARGE SCALE GENOMIC DNA]</scope>
    <source>
        <strain evidence="13">JEC21 / ATCC MYA-565</strain>
    </source>
</reference>
<dbReference type="GO" id="GO:0006843">
    <property type="term" value="P:mitochondrial citrate transmembrane transport"/>
    <property type="evidence" value="ECO:0000318"/>
    <property type="project" value="GO_Central"/>
</dbReference>
<sequence>MIMSNSKKQHPSALPLLAGASAGMSESFITYPTEYVKTMSQLGNHGHNTTAQISPSVVIKDTLARRGITGFYRGCSPVIAGNALKAGTRFFTYESIRDLLRGPDGKLSTASNVLAGVGAGCVESIVAVTPSEAIKTRLIESQRAGVVTQGGSIAIVGSMIRTESITSLYRGLVPTMMKQSANSAVRFTSYQAMKDYAMRKNGGHQPGNATIMAIGAVAGVITVYATMPFDVVKTRMQQSSVRYKSTLDCLVRSLKDDGVLVFWRGASPRVARLVVSGTVTFVIYENVLKSLQTLF</sequence>
<keyword evidence="6 11" id="KW-1133">Transmembrane helix</keyword>
<accession>Q5KE65</accession>
<feature type="repeat" description="Solcar" evidence="9">
    <location>
        <begin position="206"/>
        <end position="290"/>
    </location>
</feature>
<evidence type="ECO:0000256" key="5">
    <source>
        <dbReference type="ARBA" id="ARBA00022737"/>
    </source>
</evidence>
<dbReference type="KEGG" id="cne:CNG01580"/>
<keyword evidence="5" id="KW-0677">Repeat</keyword>
<dbReference type="OrthoDB" id="44467at2759"/>
<evidence type="ECO:0000256" key="1">
    <source>
        <dbReference type="ARBA" id="ARBA00004225"/>
    </source>
</evidence>
<evidence type="ECO:0000256" key="11">
    <source>
        <dbReference type="SAM" id="Phobius"/>
    </source>
</evidence>
<evidence type="ECO:0000256" key="10">
    <source>
        <dbReference type="RuleBase" id="RU000488"/>
    </source>
</evidence>
<feature type="repeat" description="Solcar" evidence="9">
    <location>
        <begin position="10"/>
        <end position="99"/>
    </location>
</feature>
<dbReference type="GeneID" id="3258753"/>
<dbReference type="GO" id="GO:0005739">
    <property type="term" value="C:mitochondrion"/>
    <property type="evidence" value="ECO:0000318"/>
    <property type="project" value="GO_Central"/>
</dbReference>
<evidence type="ECO:0000256" key="4">
    <source>
        <dbReference type="ARBA" id="ARBA00022692"/>
    </source>
</evidence>